<dbReference type="SUPFAM" id="SSF69318">
    <property type="entry name" value="Integrin alpha N-terminal domain"/>
    <property type="match status" value="1"/>
</dbReference>
<proteinExistence type="predicted"/>
<dbReference type="Proteomes" id="UP000192738">
    <property type="component" value="Unassembled WGS sequence"/>
</dbReference>
<dbReference type="RefSeq" id="WP_084576610.1">
    <property type="nucleotide sequence ID" value="NZ_CP155572.1"/>
</dbReference>
<accession>A0A1W2CYJ6</accession>
<name>A0A1W2CYJ6_9FIRM</name>
<sequence>MKKIKVLIVAIILGSFITPMLPVNASVIPKPVYNSNGQVVGATKALPTLLPAIAATEINLPDDYNILDTLEVDVTGDGIADKIYLAGHKMPSNLPAAKDLSVTVKSGADESLTTYWLDKVGGYQPHLFAGDFTGDKIADVYVETASGGSGGWSYHNIVSFNGSEPRELFGIKDNNANNISGKFIDGWKVALTDTTDGTTLTIGVSARREDYLRLGIYDKEGKVQKETQIMSAPFIKLEPIDIDNDGVYELKGMQSLSGAYRADRLAEVETTLKYTGTNWQSQSTLIMASSMTCGDSINAFAGESVTNVANQTDGEIANSISSKGEIKEINSKQIRIVGEGSYKDIVLNINDTTNIVSAENVTPIEFQDLKPGDPVTAYYGPMVTKSMPPQGNAIALIVGSPAKGSEGMYKSFPNKL</sequence>
<dbReference type="EMBL" id="FWXI01000012">
    <property type="protein sequence ID" value="SMC90230.1"/>
    <property type="molecule type" value="Genomic_DNA"/>
</dbReference>
<organism evidence="1 2">
    <name type="scientific">Sporomusa malonica</name>
    <dbReference type="NCBI Taxonomy" id="112901"/>
    <lineage>
        <taxon>Bacteria</taxon>
        <taxon>Bacillati</taxon>
        <taxon>Bacillota</taxon>
        <taxon>Negativicutes</taxon>
        <taxon>Selenomonadales</taxon>
        <taxon>Sporomusaceae</taxon>
        <taxon>Sporomusa</taxon>
    </lineage>
</organism>
<dbReference type="AlphaFoldDB" id="A0A1W2CYJ6"/>
<evidence type="ECO:0000313" key="1">
    <source>
        <dbReference type="EMBL" id="SMC90230.1"/>
    </source>
</evidence>
<dbReference type="InterPro" id="IPR028994">
    <property type="entry name" value="Integrin_alpha_N"/>
</dbReference>
<reference evidence="1 2" key="1">
    <citation type="submission" date="2017-04" db="EMBL/GenBank/DDBJ databases">
        <authorList>
            <person name="Afonso C.L."/>
            <person name="Miller P.J."/>
            <person name="Scott M.A."/>
            <person name="Spackman E."/>
            <person name="Goraichik I."/>
            <person name="Dimitrov K.M."/>
            <person name="Suarez D.L."/>
            <person name="Swayne D.E."/>
        </authorList>
    </citation>
    <scope>NUCLEOTIDE SEQUENCE [LARGE SCALE GENOMIC DNA]</scope>
    <source>
        <strain evidence="1 2">DSM 5090</strain>
    </source>
</reference>
<evidence type="ECO:0000313" key="2">
    <source>
        <dbReference type="Proteomes" id="UP000192738"/>
    </source>
</evidence>
<dbReference type="OrthoDB" id="1653343at2"/>
<evidence type="ECO:0008006" key="3">
    <source>
        <dbReference type="Google" id="ProtNLM"/>
    </source>
</evidence>
<protein>
    <recommendedName>
        <fullName evidence="3">Repeat domain-containing protein</fullName>
    </recommendedName>
</protein>
<keyword evidence="2" id="KW-1185">Reference proteome</keyword>
<dbReference type="STRING" id="112901.SAMN04488500_112117"/>
<gene>
    <name evidence="1" type="ORF">SAMN04488500_112117</name>
</gene>